<evidence type="ECO:0000256" key="3">
    <source>
        <dbReference type="ARBA" id="ARBA00023204"/>
    </source>
</evidence>
<dbReference type="InterPro" id="IPR013507">
    <property type="entry name" value="DNA_mismatch_S5_2-like"/>
</dbReference>
<evidence type="ECO:0008006" key="8">
    <source>
        <dbReference type="Google" id="ProtNLM"/>
    </source>
</evidence>
<dbReference type="GO" id="GO:0005524">
    <property type="term" value="F:ATP binding"/>
    <property type="evidence" value="ECO:0007669"/>
    <property type="project" value="InterPro"/>
</dbReference>
<dbReference type="SUPFAM" id="SSF51445">
    <property type="entry name" value="(Trans)glycosidases"/>
    <property type="match status" value="1"/>
</dbReference>
<dbReference type="SUPFAM" id="SSF55874">
    <property type="entry name" value="ATPase domain of HSP90 chaperone/DNA topoisomerase II/histidine kinase"/>
    <property type="match status" value="1"/>
</dbReference>
<dbReference type="Proteomes" id="UP001195483">
    <property type="component" value="Unassembled WGS sequence"/>
</dbReference>
<dbReference type="InterPro" id="IPR006047">
    <property type="entry name" value="GH13_cat_dom"/>
</dbReference>
<dbReference type="GO" id="GO:0032300">
    <property type="term" value="C:mismatch repair complex"/>
    <property type="evidence" value="ECO:0007669"/>
    <property type="project" value="InterPro"/>
</dbReference>
<organism evidence="6 7">
    <name type="scientific">Potamilus streckersoni</name>
    <dbReference type="NCBI Taxonomy" id="2493646"/>
    <lineage>
        <taxon>Eukaryota</taxon>
        <taxon>Metazoa</taxon>
        <taxon>Spiralia</taxon>
        <taxon>Lophotrochozoa</taxon>
        <taxon>Mollusca</taxon>
        <taxon>Bivalvia</taxon>
        <taxon>Autobranchia</taxon>
        <taxon>Heteroconchia</taxon>
        <taxon>Palaeoheterodonta</taxon>
        <taxon>Unionida</taxon>
        <taxon>Unionoidea</taxon>
        <taxon>Unionidae</taxon>
        <taxon>Ambleminae</taxon>
        <taxon>Lampsilini</taxon>
        <taxon>Potamilus</taxon>
    </lineage>
</organism>
<comment type="similarity">
    <text evidence="1">Belongs to the DNA mismatch repair MutL/HexB family.</text>
</comment>
<evidence type="ECO:0000256" key="1">
    <source>
        <dbReference type="ARBA" id="ARBA00006082"/>
    </source>
</evidence>
<dbReference type="SMART" id="SM01340">
    <property type="entry name" value="DNA_mis_repair"/>
    <property type="match status" value="1"/>
</dbReference>
<dbReference type="InterPro" id="IPR017853">
    <property type="entry name" value="GH"/>
</dbReference>
<dbReference type="CDD" id="cd11313">
    <property type="entry name" value="AmyAc_arch_bac_AmyA"/>
    <property type="match status" value="1"/>
</dbReference>
<dbReference type="GO" id="GO:0140664">
    <property type="term" value="F:ATP-dependent DNA damage sensor activity"/>
    <property type="evidence" value="ECO:0007669"/>
    <property type="project" value="InterPro"/>
</dbReference>
<reference evidence="6" key="2">
    <citation type="journal article" date="2021" name="Genome Biol. Evol.">
        <title>Developing a high-quality reference genome for a parasitic bivalve with doubly uniparental inheritance (Bivalvia: Unionida).</title>
        <authorList>
            <person name="Smith C.H."/>
        </authorList>
    </citation>
    <scope>NUCLEOTIDE SEQUENCE</scope>
    <source>
        <strain evidence="6">CHS0354</strain>
        <tissue evidence="6">Mantle</tissue>
    </source>
</reference>
<dbReference type="Gene3D" id="3.30.230.10">
    <property type="match status" value="1"/>
</dbReference>
<dbReference type="SUPFAM" id="SSF54211">
    <property type="entry name" value="Ribosomal protein S5 domain 2-like"/>
    <property type="match status" value="1"/>
</dbReference>
<dbReference type="GO" id="GO:0030983">
    <property type="term" value="F:mismatched DNA binding"/>
    <property type="evidence" value="ECO:0007669"/>
    <property type="project" value="InterPro"/>
</dbReference>
<dbReference type="CDD" id="cd16926">
    <property type="entry name" value="HATPase_MutL-MLH-PMS-like"/>
    <property type="match status" value="1"/>
</dbReference>
<dbReference type="Pfam" id="PF01119">
    <property type="entry name" value="DNA_mis_repair"/>
    <property type="match status" value="1"/>
</dbReference>
<evidence type="ECO:0000259" key="5">
    <source>
        <dbReference type="SMART" id="SM01340"/>
    </source>
</evidence>
<dbReference type="PANTHER" id="PTHR10073:SF12">
    <property type="entry name" value="DNA MISMATCH REPAIR PROTEIN MLH1"/>
    <property type="match status" value="1"/>
</dbReference>
<proteinExistence type="inferred from homology"/>
<dbReference type="InterPro" id="IPR020568">
    <property type="entry name" value="Ribosomal_Su5_D2-typ_SF"/>
</dbReference>
<feature type="domain" description="DNA mismatch repair protein S5" evidence="5">
    <location>
        <begin position="626"/>
        <end position="744"/>
    </location>
</feature>
<dbReference type="GO" id="GO:0006298">
    <property type="term" value="P:mismatch repair"/>
    <property type="evidence" value="ECO:0007669"/>
    <property type="project" value="InterPro"/>
</dbReference>
<keyword evidence="2" id="KW-0227">DNA damage</keyword>
<dbReference type="InterPro" id="IPR014762">
    <property type="entry name" value="DNA_mismatch_repair_CS"/>
</dbReference>
<evidence type="ECO:0000256" key="2">
    <source>
        <dbReference type="ARBA" id="ARBA00022763"/>
    </source>
</evidence>
<keyword evidence="7" id="KW-1185">Reference proteome</keyword>
<dbReference type="GO" id="GO:0016887">
    <property type="term" value="F:ATP hydrolysis activity"/>
    <property type="evidence" value="ECO:0007669"/>
    <property type="project" value="InterPro"/>
</dbReference>
<protein>
    <recommendedName>
        <fullName evidence="8">Alpha-amylase</fullName>
    </recommendedName>
</protein>
<dbReference type="AlphaFoldDB" id="A0AAE0W939"/>
<feature type="domain" description="Glycosyl hydrolase family 13 catalytic" evidence="4">
    <location>
        <begin position="47"/>
        <end position="371"/>
    </location>
</feature>
<reference evidence="6" key="1">
    <citation type="journal article" date="2021" name="Genome Biol. Evol.">
        <title>A High-Quality Reference Genome for a Parasitic Bivalve with Doubly Uniparental Inheritance (Bivalvia: Unionida).</title>
        <authorList>
            <person name="Smith C.H."/>
        </authorList>
    </citation>
    <scope>NUCLEOTIDE SEQUENCE</scope>
    <source>
        <strain evidence="6">CHS0354</strain>
    </source>
</reference>
<keyword evidence="3" id="KW-0234">DNA repair</keyword>
<dbReference type="FunFam" id="3.30.565.10:FF:000003">
    <property type="entry name" value="DNA mismatch repair endonuclease MutL"/>
    <property type="match status" value="1"/>
</dbReference>
<dbReference type="CDD" id="cd00782">
    <property type="entry name" value="MutL_Trans"/>
    <property type="match status" value="1"/>
</dbReference>
<dbReference type="GO" id="GO:0005975">
    <property type="term" value="P:carbohydrate metabolic process"/>
    <property type="evidence" value="ECO:0007669"/>
    <property type="project" value="InterPro"/>
</dbReference>
<dbReference type="InterPro" id="IPR036890">
    <property type="entry name" value="HATPase_C_sf"/>
</dbReference>
<accession>A0AAE0W939</accession>
<dbReference type="EMBL" id="JAEAOA010000085">
    <property type="protein sequence ID" value="KAK3604785.1"/>
    <property type="molecule type" value="Genomic_DNA"/>
</dbReference>
<dbReference type="Gene3D" id="3.20.20.80">
    <property type="entry name" value="Glycosidases"/>
    <property type="match status" value="1"/>
</dbReference>
<gene>
    <name evidence="6" type="ORF">CHS0354_000443</name>
</gene>
<evidence type="ECO:0000259" key="4">
    <source>
        <dbReference type="SMART" id="SM00642"/>
    </source>
</evidence>
<reference evidence="6" key="3">
    <citation type="submission" date="2023-05" db="EMBL/GenBank/DDBJ databases">
        <authorList>
            <person name="Smith C.H."/>
        </authorList>
    </citation>
    <scope>NUCLEOTIDE SEQUENCE</scope>
    <source>
        <strain evidence="6">CHS0354</strain>
        <tissue evidence="6">Mantle</tissue>
    </source>
</reference>
<dbReference type="PROSITE" id="PS00058">
    <property type="entry name" value="DNA_MISMATCH_REPAIR_1"/>
    <property type="match status" value="1"/>
</dbReference>
<evidence type="ECO:0000313" key="6">
    <source>
        <dbReference type="EMBL" id="KAK3604785.1"/>
    </source>
</evidence>
<dbReference type="SMART" id="SM00642">
    <property type="entry name" value="Aamy"/>
    <property type="match status" value="1"/>
</dbReference>
<dbReference type="SUPFAM" id="SSF51011">
    <property type="entry name" value="Glycosyl hydrolase domain"/>
    <property type="match status" value="1"/>
</dbReference>
<dbReference type="PANTHER" id="PTHR10073">
    <property type="entry name" value="DNA MISMATCH REPAIR PROTEIN MLH, PMS, MUTL"/>
    <property type="match status" value="1"/>
</dbReference>
<name>A0AAE0W939_9BIVA</name>
<dbReference type="Gene3D" id="3.30.565.10">
    <property type="entry name" value="Histidine kinase-like ATPase, C-terminal domain"/>
    <property type="match status" value="1"/>
</dbReference>
<comment type="caution">
    <text evidence="6">The sequence shown here is derived from an EMBL/GenBank/DDBJ whole genome shotgun (WGS) entry which is preliminary data.</text>
</comment>
<dbReference type="InterPro" id="IPR038973">
    <property type="entry name" value="MutL/Mlh/Pms-like"/>
</dbReference>
<evidence type="ECO:0000313" key="7">
    <source>
        <dbReference type="Proteomes" id="UP001195483"/>
    </source>
</evidence>
<dbReference type="InterPro" id="IPR014721">
    <property type="entry name" value="Ribsml_uS5_D2-typ_fold_subgr"/>
</dbReference>
<dbReference type="Pfam" id="PF00128">
    <property type="entry name" value="Alpha-amylase"/>
    <property type="match status" value="1"/>
</dbReference>
<sequence>MIKKIEKTEKKAVLTLMICFLVEMLGLTKSLEAQIQFQPLEQATLYEVNVRQFTPDGTFASFEEHLPRLKELGVSILWMMPIHPISKEKRKGTLGSYYAVSDYRDINPEYGTMSDFKDLVRNAHALGIRVIIDWVANHTGWDHAWIKQFPDYYTKDKNGNITDPIDPQTGESWGWTDVADLNYENMDMQKAMIEEMAYWVTEADIDGFRCDVAHNVPITFWEKARKEIDKIKPCFWLAEAEQPELTQHAFDMVYAWELLHINNAIAKGEKKVKDLFKYFKQVKQKYQADDYLMNFITNHDENTWAGTEFERYGEGAKAFAVMSFTVPGMPLIYSGQEVGLNKRLRFFEKDTILWNDDSGFTSFYKKLCQLKSGNKALAAGEHGGDMQLHSVANANVFALSRKKGDDNIFVVLNLSKDNVKMRLPKSVEMGEVVQRPASVVKELIENSLDAGATRISIVIKDAGKTLIQIVDNGSGMIHEDALSSFERFATSKIKHVEDLEVLHTFGFRGEALASISAVAHVELRTRSAEESIGTLVEINDVFQQNAPKISRIQYEQGTSISVRNLFFNVPARRKFLKTDQTEFKRIYEIVKAFSLLHRDIQWVFIVDERELLNFDGINEDNFINRIEFFLGKNMAASVVPISETNDFLTVSGFLGKPAMSKRTKNDQLLFVNSRLIESNSLSFAIVQGYGDLLGDREYPFFMLNFKLNPKKIDVNVHPSKMEVKFEDERNIFNMVKAIISRFVRGMDFAPSVVLEKKLERGVSANNVPDYGMNCIIVFLLTPKTGIMMINDYVFMIGEKGLLERLKNYLGSSGILRKMKLKDWICHLMLV</sequence>
<dbReference type="Pfam" id="PF13589">
    <property type="entry name" value="HATPase_c_3"/>
    <property type="match status" value="1"/>
</dbReference>
<dbReference type="NCBIfam" id="TIGR00585">
    <property type="entry name" value="mutl"/>
    <property type="match status" value="1"/>
</dbReference>
<dbReference type="InterPro" id="IPR002099">
    <property type="entry name" value="MutL/Mlh/PMS"/>
</dbReference>